<dbReference type="CDD" id="cd09276">
    <property type="entry name" value="Rnase_HI_RT_non_LTR"/>
    <property type="match status" value="1"/>
</dbReference>
<proteinExistence type="predicted"/>
<dbReference type="Proteomes" id="UP000007129">
    <property type="component" value="Unassembled WGS sequence"/>
</dbReference>
<dbReference type="VEuPathDB" id="FungiDB:MPH_08978"/>
<dbReference type="Gene3D" id="3.30.420.10">
    <property type="entry name" value="Ribonuclease H-like superfamily/Ribonuclease H"/>
    <property type="match status" value="1"/>
</dbReference>
<dbReference type="InterPro" id="IPR036397">
    <property type="entry name" value="RNaseH_sf"/>
</dbReference>
<dbReference type="InterPro" id="IPR012337">
    <property type="entry name" value="RNaseH-like_sf"/>
</dbReference>
<evidence type="ECO:0000313" key="3">
    <source>
        <dbReference type="Proteomes" id="UP000007129"/>
    </source>
</evidence>
<organism evidence="2 3">
    <name type="scientific">Macrophomina phaseolina (strain MS6)</name>
    <name type="common">Charcoal rot fungus</name>
    <dbReference type="NCBI Taxonomy" id="1126212"/>
    <lineage>
        <taxon>Eukaryota</taxon>
        <taxon>Fungi</taxon>
        <taxon>Dikarya</taxon>
        <taxon>Ascomycota</taxon>
        <taxon>Pezizomycotina</taxon>
        <taxon>Dothideomycetes</taxon>
        <taxon>Dothideomycetes incertae sedis</taxon>
        <taxon>Botryosphaeriales</taxon>
        <taxon>Botryosphaeriaceae</taxon>
        <taxon>Macrophomina</taxon>
    </lineage>
</organism>
<comment type="caution">
    <text evidence="2">The sequence shown here is derived from an EMBL/GenBank/DDBJ whole genome shotgun (WGS) entry which is preliminary data.</text>
</comment>
<dbReference type="PANTHER" id="PTHR33481">
    <property type="entry name" value="REVERSE TRANSCRIPTASE"/>
    <property type="match status" value="1"/>
</dbReference>
<dbReference type="InParanoid" id="K2QVS4"/>
<dbReference type="OrthoDB" id="3261222at2759"/>
<dbReference type="EMBL" id="AHHD01000382">
    <property type="protein sequence ID" value="EKG13846.1"/>
    <property type="molecule type" value="Genomic_DNA"/>
</dbReference>
<dbReference type="InterPro" id="IPR002156">
    <property type="entry name" value="RNaseH_domain"/>
</dbReference>
<gene>
    <name evidence="2" type="ORF">MPH_08978</name>
</gene>
<name>K2QVS4_MACPH</name>
<dbReference type="PROSITE" id="PS50879">
    <property type="entry name" value="RNASE_H_1"/>
    <property type="match status" value="1"/>
</dbReference>
<dbReference type="STRING" id="1126212.K2QVS4"/>
<evidence type="ECO:0000259" key="1">
    <source>
        <dbReference type="PROSITE" id="PS50879"/>
    </source>
</evidence>
<reference evidence="2 3" key="1">
    <citation type="journal article" date="2012" name="BMC Genomics">
        <title>Tools to kill: Genome of one of the most destructive plant pathogenic fungi Macrophomina phaseolina.</title>
        <authorList>
            <person name="Islam M.S."/>
            <person name="Haque M.S."/>
            <person name="Islam M.M."/>
            <person name="Emdad E.M."/>
            <person name="Halim A."/>
            <person name="Hossen Q.M.M."/>
            <person name="Hossain M.Z."/>
            <person name="Ahmed B."/>
            <person name="Rahim S."/>
            <person name="Rahman M.S."/>
            <person name="Alam M.M."/>
            <person name="Hou S."/>
            <person name="Wan X."/>
            <person name="Saito J.A."/>
            <person name="Alam M."/>
        </authorList>
    </citation>
    <scope>NUCLEOTIDE SEQUENCE [LARGE SCALE GENOMIC DNA]</scope>
    <source>
        <strain evidence="2 3">MS6</strain>
    </source>
</reference>
<dbReference type="GO" id="GO:0003676">
    <property type="term" value="F:nucleic acid binding"/>
    <property type="evidence" value="ECO:0007669"/>
    <property type="project" value="InterPro"/>
</dbReference>
<dbReference type="eggNOG" id="KOG1075">
    <property type="taxonomic scope" value="Eukaryota"/>
</dbReference>
<protein>
    <recommendedName>
        <fullName evidence="1">RNase H type-1 domain-containing protein</fullName>
    </recommendedName>
</protein>
<dbReference type="AlphaFoldDB" id="K2QVS4"/>
<dbReference type="GO" id="GO:0004523">
    <property type="term" value="F:RNA-DNA hybrid ribonuclease activity"/>
    <property type="evidence" value="ECO:0007669"/>
    <property type="project" value="InterPro"/>
</dbReference>
<dbReference type="Pfam" id="PF00075">
    <property type="entry name" value="RNase_H"/>
    <property type="match status" value="1"/>
</dbReference>
<sequence length="606" mass="67357">MVIGYIDGVNLLAISSSTEENCRRLTAAHAVTERWAAKHASVFATRKYELTHFARTPSRFRIDQGITLGGQYLRPNDNCSFLGVFLDQKLSGKTHVEQLQARATKTLTALSSIAGSTWGIPTLGLRQVYRSIILPRALYCCSVWALGKPRSKSIEARLADTVEAVQYRATRVIAGAYRATSKAALDVELFLLPAAQIIKKHMGEALLRIASTPLYRQLTQLTEHTWGSSKRDCPDIRNPILRIREYWNERLQGLLTNIEQRLPYSFPPWQKPPNVCIAESRELAIARHDHTRKDRETVAIYTDGSALDGHVGGAATAPTINARHTNYMGTIKSTTVFAAELRGIEMALDLAEAEAAHRKRRIAVFTDNQAALRALVTPSEQSGQYLLRSIIAKLIGLQQQGVLIEFHWVPSHQGVPGNEEADRLAKAAALEGRASEHGTQLHARTSLVAALKQTISQAEMDEWKQLWKDGERGRQLFKVAPEPTRKILALHRGTLRTLGSLIVQMRTGKIGLRHFLHQRKVPGVTSGECVCGRGLQTVSHVLYTCSKFSESQLAFRTPDERGRRQWTTDLGKMLSRRSTAIAVAKLMVATRLLGQFGATSYSQHEA</sequence>
<feature type="domain" description="RNase H type-1" evidence="1">
    <location>
        <begin position="294"/>
        <end position="430"/>
    </location>
</feature>
<dbReference type="PANTHER" id="PTHR33481:SF1">
    <property type="entry name" value="ENDONUCLEASE_EXONUCLEASE_PHOSPHATASE DOMAIN-CONTAINING PROTEIN-RELATED"/>
    <property type="match status" value="1"/>
</dbReference>
<accession>K2QVS4</accession>
<dbReference type="HOGENOM" id="CLU_000680_30_1_1"/>
<dbReference type="SUPFAM" id="SSF53098">
    <property type="entry name" value="Ribonuclease H-like"/>
    <property type="match status" value="1"/>
</dbReference>
<evidence type="ECO:0000313" key="2">
    <source>
        <dbReference type="EMBL" id="EKG13846.1"/>
    </source>
</evidence>